<dbReference type="InterPro" id="IPR050426">
    <property type="entry name" value="Glycosyltransferase_28"/>
</dbReference>
<dbReference type="InterPro" id="IPR002213">
    <property type="entry name" value="UDP_glucos_trans"/>
</dbReference>
<organism evidence="2 3">
    <name type="scientific">Protaetiibacter intestinalis</name>
    <dbReference type="NCBI Taxonomy" id="2419774"/>
    <lineage>
        <taxon>Bacteria</taxon>
        <taxon>Bacillati</taxon>
        <taxon>Actinomycetota</taxon>
        <taxon>Actinomycetes</taxon>
        <taxon>Micrococcales</taxon>
        <taxon>Microbacteriaceae</taxon>
        <taxon>Protaetiibacter</taxon>
    </lineage>
</organism>
<keyword evidence="3" id="KW-1185">Reference proteome</keyword>
<dbReference type="EMBL" id="CP032630">
    <property type="protein sequence ID" value="AYF98851.1"/>
    <property type="molecule type" value="Genomic_DNA"/>
</dbReference>
<evidence type="ECO:0000313" key="3">
    <source>
        <dbReference type="Proteomes" id="UP000278886"/>
    </source>
</evidence>
<dbReference type="Gene3D" id="3.40.50.2000">
    <property type="entry name" value="Glycogen Phosphorylase B"/>
    <property type="match status" value="2"/>
</dbReference>
<protein>
    <submittedName>
        <fullName evidence="2">Glycosyltransferase</fullName>
    </submittedName>
</protein>
<reference evidence="3" key="1">
    <citation type="submission" date="2018-09" db="EMBL/GenBank/DDBJ databases">
        <title>Genome sequencing of strain 2DFWR-13.</title>
        <authorList>
            <person name="Heo J."/>
            <person name="Kim S.-J."/>
            <person name="Kwon S.-W."/>
        </authorList>
    </citation>
    <scope>NUCLEOTIDE SEQUENCE [LARGE SCALE GENOMIC DNA]</scope>
    <source>
        <strain evidence="3">2DFWR-13</strain>
    </source>
</reference>
<proteinExistence type="predicted"/>
<dbReference type="CDD" id="cd03784">
    <property type="entry name" value="GT1_Gtf-like"/>
    <property type="match status" value="1"/>
</dbReference>
<gene>
    <name evidence="2" type="ORF">D7I47_11710</name>
</gene>
<dbReference type="Pfam" id="PF06722">
    <property type="entry name" value="EryCIII-like_C"/>
    <property type="match status" value="1"/>
</dbReference>
<dbReference type="GO" id="GO:0008194">
    <property type="term" value="F:UDP-glycosyltransferase activity"/>
    <property type="evidence" value="ECO:0007669"/>
    <property type="project" value="InterPro"/>
</dbReference>
<dbReference type="Proteomes" id="UP000278886">
    <property type="component" value="Chromosome"/>
</dbReference>
<name>A0A387BAC7_9MICO</name>
<dbReference type="InterPro" id="IPR010610">
    <property type="entry name" value="EryCIII-like_C"/>
</dbReference>
<sequence>MLVVTAHAGGNTQPVAAVIAALARRGCRVRVLAHPAVSAAYEASGAEFLPYRHARPWSPLAARPGIRSMLGWLGLASDRGIARDVAEELAREPADVVLVDCMVPVALAPARASGATTVLVLHAFSRYWTGQWRPTSPMGAWLRVRRAHPARHPADLAIVLTDPGLDPVDPSAIPAAGLVQAGPVLAGGGAAAGSAAGRVVVSFSTISYPGQREALQRTLDAVGALPVDAVVTLAPSLDAQELRIPANVERRGFTPHAELLPGARLLVGHGGHGTTMAALAAGVPVLVVAMSSHADQPLVGEAVARAGVGESLHREASVAQLRAAIERLLGDEAVAARAARLGERLRDADAAERAASAVLAAASG</sequence>
<dbReference type="GO" id="GO:0017000">
    <property type="term" value="P:antibiotic biosynthetic process"/>
    <property type="evidence" value="ECO:0007669"/>
    <property type="project" value="UniProtKB-ARBA"/>
</dbReference>
<evidence type="ECO:0000313" key="2">
    <source>
        <dbReference type="EMBL" id="AYF98851.1"/>
    </source>
</evidence>
<dbReference type="PANTHER" id="PTHR48050:SF13">
    <property type="entry name" value="STEROL 3-BETA-GLUCOSYLTRANSFERASE UGT80A2"/>
    <property type="match status" value="1"/>
</dbReference>
<dbReference type="PANTHER" id="PTHR48050">
    <property type="entry name" value="STEROL 3-BETA-GLUCOSYLTRANSFERASE"/>
    <property type="match status" value="1"/>
</dbReference>
<accession>A0A387BAC7</accession>
<dbReference type="GO" id="GO:0016758">
    <property type="term" value="F:hexosyltransferase activity"/>
    <property type="evidence" value="ECO:0007669"/>
    <property type="project" value="UniProtKB-ARBA"/>
</dbReference>
<feature type="domain" description="Erythromycin biosynthesis protein CIII-like C-terminal" evidence="1">
    <location>
        <begin position="217"/>
        <end position="343"/>
    </location>
</feature>
<evidence type="ECO:0000259" key="1">
    <source>
        <dbReference type="Pfam" id="PF06722"/>
    </source>
</evidence>
<dbReference type="AlphaFoldDB" id="A0A387BAC7"/>
<keyword evidence="2" id="KW-0808">Transferase</keyword>
<dbReference type="SUPFAM" id="SSF53756">
    <property type="entry name" value="UDP-Glycosyltransferase/glycogen phosphorylase"/>
    <property type="match status" value="1"/>
</dbReference>
<dbReference type="KEGG" id="lyd:D7I47_11710"/>